<dbReference type="Gene3D" id="3.40.1210.10">
    <property type="entry name" value="Survival protein SurE-like phosphatase/nucleotidase"/>
    <property type="match status" value="2"/>
</dbReference>
<dbReference type="GO" id="GO:0046872">
    <property type="term" value="F:metal ion binding"/>
    <property type="evidence" value="ECO:0007669"/>
    <property type="project" value="UniProtKB-KW"/>
</dbReference>
<dbReference type="AlphaFoldDB" id="A0A4D6NLI1"/>
<reference evidence="6 7" key="1">
    <citation type="submission" date="2019-04" db="EMBL/GenBank/DDBJ databases">
        <title>An improved genome assembly and genetic linkage map for asparagus bean, Vigna unguiculata ssp. sesquipedialis.</title>
        <authorList>
            <person name="Xia Q."/>
            <person name="Zhang R."/>
            <person name="Dong Y."/>
        </authorList>
    </citation>
    <scope>NUCLEOTIDE SEQUENCE [LARGE SCALE GENOMIC DNA]</scope>
    <source>
        <tissue evidence="6">Leaf</tissue>
    </source>
</reference>
<dbReference type="InterPro" id="IPR030048">
    <property type="entry name" value="SurE"/>
</dbReference>
<evidence type="ECO:0000256" key="3">
    <source>
        <dbReference type="ARBA" id="ARBA00022801"/>
    </source>
</evidence>
<protein>
    <submittedName>
        <fullName evidence="6">5'-nucleotidase</fullName>
    </submittedName>
</protein>
<evidence type="ECO:0000256" key="1">
    <source>
        <dbReference type="ARBA" id="ARBA00011062"/>
    </source>
</evidence>
<dbReference type="Proteomes" id="UP000501690">
    <property type="component" value="Linkage Group LG11"/>
</dbReference>
<dbReference type="Pfam" id="PF01975">
    <property type="entry name" value="SurE"/>
    <property type="match status" value="1"/>
</dbReference>
<dbReference type="EMBL" id="CP039355">
    <property type="protein sequence ID" value="QCE13524.1"/>
    <property type="molecule type" value="Genomic_DNA"/>
</dbReference>
<dbReference type="PANTHER" id="PTHR30457:SF16">
    <property type="entry name" value="SURVIVAL PROTEIN SURE-LIKE PHOSPHATASE_NUCLEOTIDASE DOMAIN-CONTAINING PROTEIN"/>
    <property type="match status" value="1"/>
</dbReference>
<feature type="compositionally biased region" description="Basic and acidic residues" evidence="4">
    <location>
        <begin position="25"/>
        <end position="41"/>
    </location>
</feature>
<sequence>MATSVKNNFLNHALASNLQQALIRRKDSVQEQHHSKAKEPTKASSKPVVLVTNGEGIDSPGLAFLVEALLRDALLDVHVCAPQSDRSMCGHSVTTGETLAVCSAQVGGANAFEVSGTPADCVSLALSGALFSWSKPVLVISGVNKGATYGYDTLYSGAIAGAREAMMCGVPSLCISLNWEKNVSCESDLKDAVSVCLPLIHAAISDIQKGTFPKNCFLNIAIPSCPLSNKGVKVTRQSSNRASLNWQAVSTNRNPSAGHYMSNQQSVGIMLAKLGRDASAAAAARRVNSNRKNVEIESTGVAGKFSPQQSIKKYFRMELTEKRQENKEDDLDRRALEEGFVTVTPLSVYENGEMEIQSSVSSWKFLLLPSLHCLMRDFSNANLAGDLLEVDAVSVCLPLIHAAISDIQKGTFPKNCFLNIAIPSCPLSNKGVKVTRQSSNRASLNWQAVSTNRNPSAGHYMSNQQSVGIMLAKLGRDASAAAAARRVNSNRKNVEIESTGVAGKFSPQQSIKKYFRMELTEKRQENKEDDLDRRALEEGFVTVTPLSVYENGEMEIQSSVSSWLAAISVWC</sequence>
<evidence type="ECO:0000256" key="4">
    <source>
        <dbReference type="SAM" id="MobiDB-lite"/>
    </source>
</evidence>
<evidence type="ECO:0000313" key="6">
    <source>
        <dbReference type="EMBL" id="QCE13524.1"/>
    </source>
</evidence>
<evidence type="ECO:0000259" key="5">
    <source>
        <dbReference type="Pfam" id="PF01975"/>
    </source>
</evidence>
<evidence type="ECO:0000313" key="7">
    <source>
        <dbReference type="Proteomes" id="UP000501690"/>
    </source>
</evidence>
<feature type="region of interest" description="Disordered" evidence="4">
    <location>
        <begin position="25"/>
        <end position="45"/>
    </location>
</feature>
<proteinExistence type="inferred from homology"/>
<dbReference type="GO" id="GO:0008252">
    <property type="term" value="F:nucleotidase activity"/>
    <property type="evidence" value="ECO:0007669"/>
    <property type="project" value="InterPro"/>
</dbReference>
<feature type="domain" description="Survival protein SurE-like phosphatase/nucleotidase" evidence="5">
    <location>
        <begin position="49"/>
        <end position="242"/>
    </location>
</feature>
<dbReference type="SUPFAM" id="SSF64167">
    <property type="entry name" value="SurE-like"/>
    <property type="match status" value="2"/>
</dbReference>
<keyword evidence="2" id="KW-0479">Metal-binding</keyword>
<evidence type="ECO:0000256" key="2">
    <source>
        <dbReference type="ARBA" id="ARBA00022723"/>
    </source>
</evidence>
<comment type="similarity">
    <text evidence="1">Belongs to the SurE nucleotidase family.</text>
</comment>
<dbReference type="InterPro" id="IPR002828">
    <property type="entry name" value="SurE-like_Pase/nucleotidase"/>
</dbReference>
<dbReference type="InterPro" id="IPR036523">
    <property type="entry name" value="SurE-like_sf"/>
</dbReference>
<dbReference type="PANTHER" id="PTHR30457">
    <property type="entry name" value="5'-NUCLEOTIDASE SURE"/>
    <property type="match status" value="1"/>
</dbReference>
<keyword evidence="3" id="KW-0378">Hydrolase</keyword>
<accession>A0A4D6NLI1</accession>
<keyword evidence="7" id="KW-1185">Reference proteome</keyword>
<organism evidence="6 7">
    <name type="scientific">Vigna unguiculata</name>
    <name type="common">Cowpea</name>
    <dbReference type="NCBI Taxonomy" id="3917"/>
    <lineage>
        <taxon>Eukaryota</taxon>
        <taxon>Viridiplantae</taxon>
        <taxon>Streptophyta</taxon>
        <taxon>Embryophyta</taxon>
        <taxon>Tracheophyta</taxon>
        <taxon>Spermatophyta</taxon>
        <taxon>Magnoliopsida</taxon>
        <taxon>eudicotyledons</taxon>
        <taxon>Gunneridae</taxon>
        <taxon>Pentapetalae</taxon>
        <taxon>rosids</taxon>
        <taxon>fabids</taxon>
        <taxon>Fabales</taxon>
        <taxon>Fabaceae</taxon>
        <taxon>Papilionoideae</taxon>
        <taxon>50 kb inversion clade</taxon>
        <taxon>NPAAA clade</taxon>
        <taxon>indigoferoid/millettioid clade</taxon>
        <taxon>Phaseoleae</taxon>
        <taxon>Vigna</taxon>
    </lineage>
</organism>
<gene>
    <name evidence="6" type="ORF">DEO72_LG11g517</name>
</gene>
<name>A0A4D6NLI1_VIGUN</name>